<evidence type="ECO:0000313" key="3">
    <source>
        <dbReference type="EMBL" id="KLO07176.1"/>
    </source>
</evidence>
<protein>
    <recommendedName>
        <fullName evidence="2">F-box domain-containing protein</fullName>
    </recommendedName>
</protein>
<feature type="compositionally biased region" description="Basic and acidic residues" evidence="1">
    <location>
        <begin position="41"/>
        <end position="55"/>
    </location>
</feature>
<feature type="region of interest" description="Disordered" evidence="1">
    <location>
        <begin position="38"/>
        <end position="104"/>
    </location>
</feature>
<dbReference type="InterPro" id="IPR036047">
    <property type="entry name" value="F-box-like_dom_sf"/>
</dbReference>
<gene>
    <name evidence="3" type="ORF">SCHPADRAFT_932612</name>
</gene>
<dbReference type="EMBL" id="KQ086155">
    <property type="protein sequence ID" value="KLO07176.1"/>
    <property type="molecule type" value="Genomic_DNA"/>
</dbReference>
<dbReference type="PROSITE" id="PS50181">
    <property type="entry name" value="FBOX"/>
    <property type="match status" value="1"/>
</dbReference>
<evidence type="ECO:0000259" key="2">
    <source>
        <dbReference type="PROSITE" id="PS50181"/>
    </source>
</evidence>
<feature type="compositionally biased region" description="Acidic residues" evidence="1">
    <location>
        <begin position="647"/>
        <end position="668"/>
    </location>
</feature>
<dbReference type="SUPFAM" id="SSF81383">
    <property type="entry name" value="F-box domain"/>
    <property type="match status" value="1"/>
</dbReference>
<sequence length="853" mass="97486">MAKLLAGRLKKVLIALRLKPRRAVNGISDLKVSPDVASNGVEHEVDEKTEPRCDEEGVTNDEPERTSETVVVDGEVEATQPEENGHVERTLEGRDDESHEKEVEEKLEEEELHVTAEETTRLRKLQERAKRFSIPFVHTRRSSTKSGKGKEKAAVVENTVDNTPEIVVEEEEEPARWTGMSLAELPFDVLFTLMTVADIESVQNLALTCKLLRTVSQSPPLWINHTISLQRRSRILALDDLVHPHSLHSSLPDLKRMVSRTDFLERNWRSPHPRAISPSLPHPGQPGRFSQKFPIIKLDLNMNTMLFAGSFFISEQFFLLSTVDGDLVAWDVSNVNKVDEEGRIVARNLGKYVMAEPFGLFTLRMHHAERSIYSIVCGRNDIPGYFVYDILKLQFPPYPNPEEPTSEKMIPSVVATYNVPSVWRIKTQNIDYLRRRICMLYQLPDDDDNELHMYMLLDWDTGVHVEVNTGLHRVSRESGMGLRFQIAGDGDSVHVYVMTNSLWIQKTYTIDSLYDLHRRVYAPTLSSAPLPLPSTSSSDDQQQQQQPETLPLTPWQQRYRTFRSDQTLAPQCTIQEELEMPSFVSNPHAELYQYWNLSQWWLRYSLTEHGIDVPTRFSRIFFYYMHPHRVLNTPNTHNENPNPNGVVEEEEEDDDDDDDDASLSDEEVDRQRKKAWHLVQYYTTSERPLSRKVFVCPLYDCPTIRLGALGFPIMGASFNHCAWIENTTVTVPVPNTMEGQSISGSLGSASGSRKLPWRKDKEIASSAATAKEEEKVQTRTKRVLRLVSFPEPGVSPDSEFTLRSLPERVPQMRDLDDVPESVLDKAIHIFLEPALGAVLITTSDNEMHRYNYA</sequence>
<feature type="region of interest" description="Disordered" evidence="1">
    <location>
        <begin position="531"/>
        <end position="556"/>
    </location>
</feature>
<dbReference type="InterPro" id="IPR001810">
    <property type="entry name" value="F-box_dom"/>
</dbReference>
<reference evidence="3 4" key="1">
    <citation type="submission" date="2015-04" db="EMBL/GenBank/DDBJ databases">
        <title>Complete genome sequence of Schizopora paradoxa KUC8140, a cosmopolitan wood degrader in East Asia.</title>
        <authorList>
            <consortium name="DOE Joint Genome Institute"/>
            <person name="Min B."/>
            <person name="Park H."/>
            <person name="Jang Y."/>
            <person name="Kim J.-J."/>
            <person name="Kim K.H."/>
            <person name="Pangilinan J."/>
            <person name="Lipzen A."/>
            <person name="Riley R."/>
            <person name="Grigoriev I.V."/>
            <person name="Spatafora J.W."/>
            <person name="Choi I.-G."/>
        </authorList>
    </citation>
    <scope>NUCLEOTIDE SEQUENCE [LARGE SCALE GENOMIC DNA]</scope>
    <source>
        <strain evidence="3 4">KUC8140</strain>
    </source>
</reference>
<feature type="domain" description="F-box" evidence="2">
    <location>
        <begin position="179"/>
        <end position="225"/>
    </location>
</feature>
<name>A0A0H2RQT5_9AGAM</name>
<dbReference type="AlphaFoldDB" id="A0A0H2RQT5"/>
<organism evidence="3 4">
    <name type="scientific">Schizopora paradoxa</name>
    <dbReference type="NCBI Taxonomy" id="27342"/>
    <lineage>
        <taxon>Eukaryota</taxon>
        <taxon>Fungi</taxon>
        <taxon>Dikarya</taxon>
        <taxon>Basidiomycota</taxon>
        <taxon>Agaricomycotina</taxon>
        <taxon>Agaricomycetes</taxon>
        <taxon>Hymenochaetales</taxon>
        <taxon>Schizoporaceae</taxon>
        <taxon>Schizopora</taxon>
    </lineage>
</organism>
<dbReference type="InParanoid" id="A0A0H2RQT5"/>
<evidence type="ECO:0000313" key="4">
    <source>
        <dbReference type="Proteomes" id="UP000053477"/>
    </source>
</evidence>
<evidence type="ECO:0000256" key="1">
    <source>
        <dbReference type="SAM" id="MobiDB-lite"/>
    </source>
</evidence>
<dbReference type="Proteomes" id="UP000053477">
    <property type="component" value="Unassembled WGS sequence"/>
</dbReference>
<feature type="compositionally biased region" description="Low complexity" evidence="1">
    <location>
        <begin position="632"/>
        <end position="646"/>
    </location>
</feature>
<keyword evidence="4" id="KW-1185">Reference proteome</keyword>
<proteinExistence type="predicted"/>
<feature type="region of interest" description="Disordered" evidence="1">
    <location>
        <begin position="632"/>
        <end position="668"/>
    </location>
</feature>
<accession>A0A0H2RQT5</accession>
<feature type="compositionally biased region" description="Basic and acidic residues" evidence="1">
    <location>
        <begin position="83"/>
        <end position="104"/>
    </location>
</feature>